<evidence type="ECO:0008006" key="3">
    <source>
        <dbReference type="Google" id="ProtNLM"/>
    </source>
</evidence>
<dbReference type="EMBL" id="BSSV01000011">
    <property type="protein sequence ID" value="GLX87393.1"/>
    <property type="molecule type" value="Genomic_DNA"/>
</dbReference>
<dbReference type="Proteomes" id="UP001157134">
    <property type="component" value="Unassembled WGS sequence"/>
</dbReference>
<evidence type="ECO:0000313" key="2">
    <source>
        <dbReference type="Proteomes" id="UP001157134"/>
    </source>
</evidence>
<dbReference type="RefSeq" id="WP_284301425.1">
    <property type="nucleotide sequence ID" value="NZ_BSSV01000011.1"/>
</dbReference>
<protein>
    <recommendedName>
        <fullName evidence="3">DUF2281 domain-containing protein</fullName>
    </recommendedName>
</protein>
<gene>
    <name evidence="1" type="ORF">tloyanaT_36460</name>
</gene>
<sequence>MNQQRLSRMNSLFEKVLSGLASNEEQMELKQLYRQYINFGRDDQSVIDEHHQEPTLRVHH</sequence>
<proteinExistence type="predicted"/>
<keyword evidence="2" id="KW-1185">Reference proteome</keyword>
<name>A0ABQ6HH59_9GAMM</name>
<organism evidence="1 2">
    <name type="scientific">Thalassotalea loyana</name>
    <dbReference type="NCBI Taxonomy" id="280483"/>
    <lineage>
        <taxon>Bacteria</taxon>
        <taxon>Pseudomonadati</taxon>
        <taxon>Pseudomonadota</taxon>
        <taxon>Gammaproteobacteria</taxon>
        <taxon>Alteromonadales</taxon>
        <taxon>Colwelliaceae</taxon>
        <taxon>Thalassotalea</taxon>
    </lineage>
</organism>
<reference evidence="1 2" key="1">
    <citation type="submission" date="2023-03" db="EMBL/GenBank/DDBJ databases">
        <title>Thalassotalea loyana LMG 22536T draft genome sequence.</title>
        <authorList>
            <person name="Sawabe T."/>
        </authorList>
    </citation>
    <scope>NUCLEOTIDE SEQUENCE [LARGE SCALE GENOMIC DNA]</scope>
    <source>
        <strain evidence="1 2">LMG 22536</strain>
    </source>
</reference>
<accession>A0ABQ6HH59</accession>
<evidence type="ECO:0000313" key="1">
    <source>
        <dbReference type="EMBL" id="GLX87393.1"/>
    </source>
</evidence>
<comment type="caution">
    <text evidence="1">The sequence shown here is derived from an EMBL/GenBank/DDBJ whole genome shotgun (WGS) entry which is preliminary data.</text>
</comment>